<reference evidence="8" key="2">
    <citation type="submission" date="2023-06" db="EMBL/GenBank/DDBJ databases">
        <authorList>
            <consortium name="Lawrence Berkeley National Laboratory"/>
            <person name="Mondo S.J."/>
            <person name="Hensen N."/>
            <person name="Bonometti L."/>
            <person name="Westerberg I."/>
            <person name="Brannstrom I.O."/>
            <person name="Guillou S."/>
            <person name="Cros-Aarteil S."/>
            <person name="Calhoun S."/>
            <person name="Haridas S."/>
            <person name="Kuo A."/>
            <person name="Pangilinan J."/>
            <person name="Riley R."/>
            <person name="Labutti K."/>
            <person name="Andreopoulos B."/>
            <person name="Lipzen A."/>
            <person name="Chen C."/>
            <person name="Yanf M."/>
            <person name="Daum C."/>
            <person name="Ng V."/>
            <person name="Clum A."/>
            <person name="Steindorff A."/>
            <person name="Ohm R."/>
            <person name="Martin F."/>
            <person name="Silar P."/>
            <person name="Natvig D."/>
            <person name="Lalanne C."/>
            <person name="Gautier V."/>
            <person name="Ament-Velasquez S.L."/>
            <person name="Kruys A."/>
            <person name="Hutchinson M.I."/>
            <person name="Powell A.J."/>
            <person name="Barry K."/>
            <person name="Miller A.N."/>
            <person name="Grigoriev I.V."/>
            <person name="Debuchy R."/>
            <person name="Gladieux P."/>
            <person name="Thoren M.H."/>
            <person name="Johannesson H."/>
        </authorList>
    </citation>
    <scope>NUCLEOTIDE SEQUENCE</scope>
    <source>
        <strain evidence="8">CBS 333.67</strain>
    </source>
</reference>
<feature type="compositionally biased region" description="Low complexity" evidence="6">
    <location>
        <begin position="94"/>
        <end position="106"/>
    </location>
</feature>
<dbReference type="GeneID" id="87886300"/>
<gene>
    <name evidence="8" type="ORF">B0T15DRAFT_503455</name>
</gene>
<protein>
    <submittedName>
        <fullName evidence="8">Origin recognition complex, subunit 6</fullName>
    </submittedName>
</protein>
<evidence type="ECO:0000313" key="9">
    <source>
        <dbReference type="Proteomes" id="UP001273166"/>
    </source>
</evidence>
<comment type="caution">
    <text evidence="8">The sequence shown here is derived from an EMBL/GenBank/DDBJ whole genome shotgun (WGS) entry which is preliminary data.</text>
</comment>
<evidence type="ECO:0000256" key="5">
    <source>
        <dbReference type="ARBA" id="ARBA00023242"/>
    </source>
</evidence>
<comment type="similarity">
    <text evidence="2">Belongs to the ORC6 family.</text>
</comment>
<evidence type="ECO:0000259" key="7">
    <source>
        <dbReference type="Pfam" id="PF05460"/>
    </source>
</evidence>
<evidence type="ECO:0000256" key="3">
    <source>
        <dbReference type="ARBA" id="ARBA00022705"/>
    </source>
</evidence>
<keyword evidence="5" id="KW-0539">Nucleus</keyword>
<evidence type="ECO:0000256" key="6">
    <source>
        <dbReference type="SAM" id="MobiDB-lite"/>
    </source>
</evidence>
<dbReference type="Proteomes" id="UP001273166">
    <property type="component" value="Unassembled WGS sequence"/>
</dbReference>
<name>A0AAJ0GQB1_9PEZI</name>
<keyword evidence="9" id="KW-1185">Reference proteome</keyword>
<reference evidence="8" key="1">
    <citation type="journal article" date="2023" name="Mol. Phylogenet. Evol.">
        <title>Genome-scale phylogeny and comparative genomics of the fungal order Sordariales.</title>
        <authorList>
            <person name="Hensen N."/>
            <person name="Bonometti L."/>
            <person name="Westerberg I."/>
            <person name="Brannstrom I.O."/>
            <person name="Guillou S."/>
            <person name="Cros-Aarteil S."/>
            <person name="Calhoun S."/>
            <person name="Haridas S."/>
            <person name="Kuo A."/>
            <person name="Mondo S."/>
            <person name="Pangilinan J."/>
            <person name="Riley R."/>
            <person name="LaButti K."/>
            <person name="Andreopoulos B."/>
            <person name="Lipzen A."/>
            <person name="Chen C."/>
            <person name="Yan M."/>
            <person name="Daum C."/>
            <person name="Ng V."/>
            <person name="Clum A."/>
            <person name="Steindorff A."/>
            <person name="Ohm R.A."/>
            <person name="Martin F."/>
            <person name="Silar P."/>
            <person name="Natvig D.O."/>
            <person name="Lalanne C."/>
            <person name="Gautier V."/>
            <person name="Ament-Velasquez S.L."/>
            <person name="Kruys A."/>
            <person name="Hutchinson M.I."/>
            <person name="Powell A.J."/>
            <person name="Barry K."/>
            <person name="Miller A.N."/>
            <person name="Grigoriev I.V."/>
            <person name="Debuchy R."/>
            <person name="Gladieux P."/>
            <person name="Hiltunen Thoren M."/>
            <person name="Johannesson H."/>
        </authorList>
    </citation>
    <scope>NUCLEOTIDE SEQUENCE</scope>
    <source>
        <strain evidence="8">CBS 333.67</strain>
    </source>
</reference>
<dbReference type="GO" id="GO:0006260">
    <property type="term" value="P:DNA replication"/>
    <property type="evidence" value="ECO:0007669"/>
    <property type="project" value="UniProtKB-KW"/>
</dbReference>
<feature type="compositionally biased region" description="Low complexity" evidence="6">
    <location>
        <begin position="133"/>
        <end position="151"/>
    </location>
</feature>
<dbReference type="EMBL" id="JAUDZG010000005">
    <property type="protein sequence ID" value="KAK3304136.1"/>
    <property type="molecule type" value="Genomic_DNA"/>
</dbReference>
<comment type="subcellular location">
    <subcellularLocation>
        <location evidence="1">Nucleus</location>
    </subcellularLocation>
</comment>
<feature type="domain" description="ORC6 first cyclin-like" evidence="7">
    <location>
        <begin position="10"/>
        <end position="93"/>
    </location>
</feature>
<evidence type="ECO:0000256" key="2">
    <source>
        <dbReference type="ARBA" id="ARBA00010840"/>
    </source>
</evidence>
<keyword evidence="3" id="KW-0235">DNA replication</keyword>
<feature type="region of interest" description="Disordered" evidence="6">
    <location>
        <begin position="93"/>
        <end position="168"/>
    </location>
</feature>
<proteinExistence type="inferred from homology"/>
<organism evidence="8 9">
    <name type="scientific">Chaetomium strumarium</name>
    <dbReference type="NCBI Taxonomy" id="1170767"/>
    <lineage>
        <taxon>Eukaryota</taxon>
        <taxon>Fungi</taxon>
        <taxon>Dikarya</taxon>
        <taxon>Ascomycota</taxon>
        <taxon>Pezizomycotina</taxon>
        <taxon>Sordariomycetes</taxon>
        <taxon>Sordariomycetidae</taxon>
        <taxon>Sordariales</taxon>
        <taxon>Chaetomiaceae</taxon>
        <taxon>Chaetomium</taxon>
    </lineage>
</organism>
<dbReference type="Pfam" id="PF05460">
    <property type="entry name" value="ORC6"/>
    <property type="match status" value="1"/>
</dbReference>
<dbReference type="AlphaFoldDB" id="A0AAJ0GQB1"/>
<sequence length="384" mass="42659">MNRSIEQALLSLLPTHNSELPPPLADLASSLLAQSRHRASILKAEEEIARPYACAHLACDRLKTTLNLPPIAPRPPIPPRIYKRLYNHLDKILPAPSSTPSRSTPGGALGLGGSGRTRTPGSKLREQQHILGTSPWPTTAAATTTTSVPDTPSKKRTGSKNNNSSINDSVNLPRWIRPTLRLLLTRLGPAHIGPVVATGLESIITPRGKLTADAWVRDNLAAVVGGLYVYVWRGVTWPVAGEKVDRARYVKFRNEVASCLGVARGQVEIPRNRDDDDEKEEAWEGWGKVTGKELDEAVLTGNRHGWFDMEWVKGVGDLVERERARAEEDADADVEEEERIAAVQISRPDTMFQERYDYLSERKRKAYAEWKEGALKRIKELEAR</sequence>
<accession>A0AAJ0GQB1</accession>
<feature type="compositionally biased region" description="Polar residues" evidence="6">
    <location>
        <begin position="159"/>
        <end position="168"/>
    </location>
</feature>
<evidence type="ECO:0000313" key="8">
    <source>
        <dbReference type="EMBL" id="KAK3304136.1"/>
    </source>
</evidence>
<dbReference type="RefSeq" id="XP_062719916.1">
    <property type="nucleotide sequence ID" value="XM_062867471.1"/>
</dbReference>
<dbReference type="InterPro" id="IPR008721">
    <property type="entry name" value="ORC6_cyclin_first"/>
</dbReference>
<evidence type="ECO:0000256" key="4">
    <source>
        <dbReference type="ARBA" id="ARBA00023125"/>
    </source>
</evidence>
<dbReference type="GO" id="GO:0003677">
    <property type="term" value="F:DNA binding"/>
    <property type="evidence" value="ECO:0007669"/>
    <property type="project" value="UniProtKB-KW"/>
</dbReference>
<keyword evidence="4" id="KW-0238">DNA-binding</keyword>
<evidence type="ECO:0000256" key="1">
    <source>
        <dbReference type="ARBA" id="ARBA00004123"/>
    </source>
</evidence>
<dbReference type="GO" id="GO:0005664">
    <property type="term" value="C:nuclear origin of replication recognition complex"/>
    <property type="evidence" value="ECO:0007669"/>
    <property type="project" value="InterPro"/>
</dbReference>